<dbReference type="Proteomes" id="UP000298337">
    <property type="component" value="Unassembled WGS sequence"/>
</dbReference>
<keyword evidence="4" id="KW-1185">Reference proteome</keyword>
<gene>
    <name evidence="3" type="ORF">EU556_12070</name>
</gene>
<keyword evidence="2" id="KW-0732">Signal</keyword>
<organism evidence="3 4">
    <name type="scientific">Hymenobacter fodinae</name>
    <dbReference type="NCBI Taxonomy" id="2510796"/>
    <lineage>
        <taxon>Bacteria</taxon>
        <taxon>Pseudomonadati</taxon>
        <taxon>Bacteroidota</taxon>
        <taxon>Cytophagia</taxon>
        <taxon>Cytophagales</taxon>
        <taxon>Hymenobacteraceae</taxon>
        <taxon>Hymenobacter</taxon>
    </lineage>
</organism>
<protein>
    <recommendedName>
        <fullName evidence="5">Lipoprotein</fullName>
    </recommendedName>
</protein>
<dbReference type="RefSeq" id="WP_135434352.1">
    <property type="nucleotide sequence ID" value="NZ_SRLA01000002.1"/>
</dbReference>
<accession>A0A4Z0P820</accession>
<evidence type="ECO:0000313" key="3">
    <source>
        <dbReference type="EMBL" id="TGE08441.1"/>
    </source>
</evidence>
<evidence type="ECO:0008006" key="5">
    <source>
        <dbReference type="Google" id="ProtNLM"/>
    </source>
</evidence>
<sequence>MKSTVLLSAWLLALAACQSNPTPPAAKEAAAPVAAPNSPAAAESGLETTTPERIQDSDVTVNGQPNRELTTQALERQLGRPNSVDKGAVECGGQLDLPADAPAGDWWLYGKTIYEVNGTHALLHTFDVTTGQFSGKLGKLTLDQNTTLEDLRRYYPRAARQAEETNTNRDEQVVNLPFEDQGELTDASLNLVFRNGRLQEVEFFFPC</sequence>
<dbReference type="PROSITE" id="PS51257">
    <property type="entry name" value="PROKAR_LIPOPROTEIN"/>
    <property type="match status" value="1"/>
</dbReference>
<dbReference type="AlphaFoldDB" id="A0A4Z0P820"/>
<dbReference type="EMBL" id="SRLA01000002">
    <property type="protein sequence ID" value="TGE08441.1"/>
    <property type="molecule type" value="Genomic_DNA"/>
</dbReference>
<evidence type="ECO:0000313" key="4">
    <source>
        <dbReference type="Proteomes" id="UP000298337"/>
    </source>
</evidence>
<name>A0A4Z0P820_9BACT</name>
<dbReference type="OrthoDB" id="883995at2"/>
<feature type="region of interest" description="Disordered" evidence="1">
    <location>
        <begin position="21"/>
        <end position="66"/>
    </location>
</feature>
<feature type="compositionally biased region" description="Polar residues" evidence="1">
    <location>
        <begin position="46"/>
        <end position="66"/>
    </location>
</feature>
<feature type="compositionally biased region" description="Low complexity" evidence="1">
    <location>
        <begin position="25"/>
        <end position="42"/>
    </location>
</feature>
<evidence type="ECO:0000256" key="1">
    <source>
        <dbReference type="SAM" id="MobiDB-lite"/>
    </source>
</evidence>
<evidence type="ECO:0000256" key="2">
    <source>
        <dbReference type="SAM" id="SignalP"/>
    </source>
</evidence>
<comment type="caution">
    <text evidence="3">The sequence shown here is derived from an EMBL/GenBank/DDBJ whole genome shotgun (WGS) entry which is preliminary data.</text>
</comment>
<proteinExistence type="predicted"/>
<feature type="chain" id="PRO_5021501483" description="Lipoprotein" evidence="2">
    <location>
        <begin position="22"/>
        <end position="207"/>
    </location>
</feature>
<feature type="signal peptide" evidence="2">
    <location>
        <begin position="1"/>
        <end position="21"/>
    </location>
</feature>
<reference evidence="3 4" key="1">
    <citation type="submission" date="2019-04" db="EMBL/GenBank/DDBJ databases">
        <authorList>
            <person name="Feng G."/>
            <person name="Zhang J."/>
            <person name="Zhu H."/>
        </authorList>
    </citation>
    <scope>NUCLEOTIDE SEQUENCE [LARGE SCALE GENOMIC DNA]</scope>
    <source>
        <strain evidence="3 4">92R-1</strain>
    </source>
</reference>